<feature type="compositionally biased region" description="Basic and acidic residues" evidence="1">
    <location>
        <begin position="28"/>
        <end position="62"/>
    </location>
</feature>
<name>A0ABT3FSN5_9BACT</name>
<organism evidence="2 3">
    <name type="scientific">Luteolibacter flavescens</name>
    <dbReference type="NCBI Taxonomy" id="1859460"/>
    <lineage>
        <taxon>Bacteria</taxon>
        <taxon>Pseudomonadati</taxon>
        <taxon>Verrucomicrobiota</taxon>
        <taxon>Verrucomicrobiia</taxon>
        <taxon>Verrucomicrobiales</taxon>
        <taxon>Verrucomicrobiaceae</taxon>
        <taxon>Luteolibacter</taxon>
    </lineage>
</organism>
<reference evidence="2 3" key="1">
    <citation type="submission" date="2022-10" db="EMBL/GenBank/DDBJ databases">
        <title>Luteolibacter flavescens strain MCCC 1K03193, whole genome shotgun sequencing project.</title>
        <authorList>
            <person name="Zhao G."/>
            <person name="Shen L."/>
        </authorList>
    </citation>
    <scope>NUCLEOTIDE SEQUENCE [LARGE SCALE GENOMIC DNA]</scope>
    <source>
        <strain evidence="2 3">MCCC 1K03193</strain>
    </source>
</reference>
<dbReference type="RefSeq" id="WP_264502209.1">
    <property type="nucleotide sequence ID" value="NZ_JAPDDS010000009.1"/>
</dbReference>
<keyword evidence="3" id="KW-1185">Reference proteome</keyword>
<evidence type="ECO:0000313" key="2">
    <source>
        <dbReference type="EMBL" id="MCW1886251.1"/>
    </source>
</evidence>
<evidence type="ECO:0000256" key="1">
    <source>
        <dbReference type="SAM" id="MobiDB-lite"/>
    </source>
</evidence>
<dbReference type="Proteomes" id="UP001207930">
    <property type="component" value="Unassembled WGS sequence"/>
</dbReference>
<proteinExistence type="predicted"/>
<feature type="region of interest" description="Disordered" evidence="1">
    <location>
        <begin position="28"/>
        <end position="73"/>
    </location>
</feature>
<comment type="caution">
    <text evidence="2">The sequence shown here is derived from an EMBL/GenBank/DDBJ whole genome shotgun (WGS) entry which is preliminary data.</text>
</comment>
<gene>
    <name evidence="2" type="ORF">OKA04_16050</name>
</gene>
<evidence type="ECO:0000313" key="3">
    <source>
        <dbReference type="Proteomes" id="UP001207930"/>
    </source>
</evidence>
<accession>A0ABT3FSN5</accession>
<sequence>MKKRVAAVASLLIGLLCLERGVRHFSWERDGPNGSRDTERLAGGREDEAPKRLSSKTSDRARNPNGHATHRPEKLREFYLPEVVIDGLPLKAALAKLQAVYEEVCRESGEVPLNLTFTVPGDATRPLTTKTGVCNLDSSIRLLAALAGLKVKRTGSEYVFTAPEETGKMVTKSFQVPPDLFSAFGPEADPSRTKLRNHPRFLPEFLEKSGIEIDPTTKLRLTGSTLQMETTSAADRVTITGLIDTIADEMHIQHKMETRMIKIDPGTGGLPEDMTALDDAGTLELMRKLGQTKGVEVVAIPETTGRPGEPTKIEIIREFIMPSDTEDSGFISENVGVVLDLRSSPYGLGHHMDLNLTEKTVEENGGPSVFSFVDRPPVTDSSFARDGKARVHVQTHPNGSRSVVILTPTLVDAAGKRVHGQE</sequence>
<protein>
    <submittedName>
        <fullName evidence="2">Uncharacterized protein</fullName>
    </submittedName>
</protein>
<dbReference type="EMBL" id="JAPDDS010000009">
    <property type="protein sequence ID" value="MCW1886251.1"/>
    <property type="molecule type" value="Genomic_DNA"/>
</dbReference>